<dbReference type="Pfam" id="PF02308">
    <property type="entry name" value="MgtC"/>
    <property type="match status" value="1"/>
</dbReference>
<evidence type="ECO:0000256" key="1">
    <source>
        <dbReference type="ARBA" id="ARBA00004651"/>
    </source>
</evidence>
<dbReference type="PROSITE" id="PS51257">
    <property type="entry name" value="PROKAR_LIPOPROTEIN"/>
    <property type="match status" value="1"/>
</dbReference>
<keyword evidence="10" id="KW-1185">Reference proteome</keyword>
<keyword evidence="5 7" id="KW-1133">Transmembrane helix</keyword>
<evidence type="ECO:0000313" key="9">
    <source>
        <dbReference type="EMBL" id="OKL53370.1"/>
    </source>
</evidence>
<feature type="domain" description="MgtC/SapB/SrpB/YhiD N-terminal" evidence="8">
    <location>
        <begin position="2"/>
        <end position="54"/>
    </location>
</feature>
<keyword evidence="3" id="KW-1003">Cell membrane</keyword>
<reference evidence="10" key="1">
    <citation type="submission" date="2016-12" db="EMBL/GenBank/DDBJ databases">
        <authorList>
            <person name="Meng X."/>
        </authorList>
    </citation>
    <scope>NUCLEOTIDE SEQUENCE [LARGE SCALE GENOMIC DNA]</scope>
    <source>
        <strain evidence="10">DSM 19116</strain>
    </source>
</reference>
<dbReference type="Proteomes" id="UP000185628">
    <property type="component" value="Unassembled WGS sequence"/>
</dbReference>
<protein>
    <recommendedName>
        <fullName evidence="8">MgtC/SapB/SrpB/YhiD N-terminal domain-containing protein</fullName>
    </recommendedName>
</protein>
<evidence type="ECO:0000259" key="8">
    <source>
        <dbReference type="Pfam" id="PF02308"/>
    </source>
</evidence>
<accession>A0A1Q5Q196</accession>
<sequence>MIFTRRNTVVGLTTAATVWVTAAVGMACGAGLAGLAILLTILHLFSLVVLTPLVDKLPTADRHNLIDVTYEDGRGILRSIVEIATQQQFTTQVLSPDRYRSSEGTPSCACKCGSRARIH</sequence>
<evidence type="ECO:0000256" key="4">
    <source>
        <dbReference type="ARBA" id="ARBA00022692"/>
    </source>
</evidence>
<dbReference type="PANTHER" id="PTHR33778:SF1">
    <property type="entry name" value="MAGNESIUM TRANSPORTER YHID-RELATED"/>
    <property type="match status" value="1"/>
</dbReference>
<name>A0A1Q5Q196_9ACTO</name>
<proteinExistence type="inferred from homology"/>
<dbReference type="AlphaFoldDB" id="A0A1Q5Q196"/>
<dbReference type="InterPro" id="IPR003416">
    <property type="entry name" value="MgtC/SapB/SrpB/YhiD_fam"/>
</dbReference>
<evidence type="ECO:0000256" key="6">
    <source>
        <dbReference type="ARBA" id="ARBA00023136"/>
    </source>
</evidence>
<organism evidence="9 10">
    <name type="scientific">Bowdeniella nasicola</name>
    <dbReference type="NCBI Taxonomy" id="208480"/>
    <lineage>
        <taxon>Bacteria</taxon>
        <taxon>Bacillati</taxon>
        <taxon>Actinomycetota</taxon>
        <taxon>Actinomycetes</taxon>
        <taxon>Actinomycetales</taxon>
        <taxon>Actinomycetaceae</taxon>
        <taxon>Bowdeniella</taxon>
    </lineage>
</organism>
<comment type="subcellular location">
    <subcellularLocation>
        <location evidence="1">Cell membrane</location>
        <topology evidence="1">Multi-pass membrane protein</topology>
    </subcellularLocation>
</comment>
<keyword evidence="4 7" id="KW-0812">Transmembrane</keyword>
<comment type="caution">
    <text evidence="9">The sequence shown here is derived from an EMBL/GenBank/DDBJ whole genome shotgun (WGS) entry which is preliminary data.</text>
</comment>
<gene>
    <name evidence="9" type="ORF">BSZ39_09810</name>
</gene>
<comment type="similarity">
    <text evidence="2">Belongs to the MgtC/SapB family.</text>
</comment>
<evidence type="ECO:0000256" key="3">
    <source>
        <dbReference type="ARBA" id="ARBA00022475"/>
    </source>
</evidence>
<feature type="transmembrane region" description="Helical" evidence="7">
    <location>
        <begin position="35"/>
        <end position="54"/>
    </location>
</feature>
<evidence type="ECO:0000256" key="2">
    <source>
        <dbReference type="ARBA" id="ARBA00009298"/>
    </source>
</evidence>
<dbReference type="EMBL" id="MQVR01000065">
    <property type="protein sequence ID" value="OKL53370.1"/>
    <property type="molecule type" value="Genomic_DNA"/>
</dbReference>
<dbReference type="GO" id="GO:0005886">
    <property type="term" value="C:plasma membrane"/>
    <property type="evidence" value="ECO:0007669"/>
    <property type="project" value="UniProtKB-SubCell"/>
</dbReference>
<dbReference type="InterPro" id="IPR049177">
    <property type="entry name" value="MgtC_SapB_SrpB_YhiD_N"/>
</dbReference>
<evidence type="ECO:0000256" key="5">
    <source>
        <dbReference type="ARBA" id="ARBA00022989"/>
    </source>
</evidence>
<keyword evidence="6 7" id="KW-0472">Membrane</keyword>
<dbReference type="PANTHER" id="PTHR33778">
    <property type="entry name" value="PROTEIN MGTC"/>
    <property type="match status" value="1"/>
</dbReference>
<evidence type="ECO:0000313" key="10">
    <source>
        <dbReference type="Proteomes" id="UP000185628"/>
    </source>
</evidence>
<evidence type="ECO:0000256" key="7">
    <source>
        <dbReference type="SAM" id="Phobius"/>
    </source>
</evidence>